<dbReference type="GO" id="GO:0045892">
    <property type="term" value="P:negative regulation of DNA-templated transcription"/>
    <property type="evidence" value="ECO:0007669"/>
    <property type="project" value="TreeGrafter"/>
</dbReference>
<dbReference type="SMART" id="SM00866">
    <property type="entry name" value="UTRA"/>
    <property type="match status" value="1"/>
</dbReference>
<keyword evidence="6" id="KW-1185">Reference proteome</keyword>
<reference evidence="5 6" key="1">
    <citation type="submission" date="2019-10" db="EMBL/GenBank/DDBJ databases">
        <title>Rubrobacter sp nov SCSIO 52915 isolated from a deep-sea sediment in the South China Sea.</title>
        <authorList>
            <person name="Chen R.W."/>
        </authorList>
    </citation>
    <scope>NUCLEOTIDE SEQUENCE [LARGE SCALE GENOMIC DNA]</scope>
    <source>
        <strain evidence="5 6">SCSIO 52915</strain>
    </source>
</reference>
<dbReference type="InterPro" id="IPR036388">
    <property type="entry name" value="WH-like_DNA-bd_sf"/>
</dbReference>
<accession>A0A6G8Q0P6</accession>
<dbReference type="GO" id="GO:0003700">
    <property type="term" value="F:DNA-binding transcription factor activity"/>
    <property type="evidence" value="ECO:0007669"/>
    <property type="project" value="InterPro"/>
</dbReference>
<dbReference type="CDD" id="cd07377">
    <property type="entry name" value="WHTH_GntR"/>
    <property type="match status" value="1"/>
</dbReference>
<keyword evidence="1" id="KW-0805">Transcription regulation</keyword>
<dbReference type="GO" id="GO:0003677">
    <property type="term" value="F:DNA binding"/>
    <property type="evidence" value="ECO:0007669"/>
    <property type="project" value="UniProtKB-KW"/>
</dbReference>
<protein>
    <submittedName>
        <fullName evidence="5">GntR family transcriptional regulator</fullName>
    </submittedName>
</protein>
<organism evidence="5 6">
    <name type="scientific">Rubrobacter marinus</name>
    <dbReference type="NCBI Taxonomy" id="2653852"/>
    <lineage>
        <taxon>Bacteria</taxon>
        <taxon>Bacillati</taxon>
        <taxon>Actinomycetota</taxon>
        <taxon>Rubrobacteria</taxon>
        <taxon>Rubrobacterales</taxon>
        <taxon>Rubrobacteraceae</taxon>
        <taxon>Rubrobacter</taxon>
    </lineage>
</organism>
<dbReference type="KEGG" id="rmar:GBA65_17580"/>
<dbReference type="PRINTS" id="PR00035">
    <property type="entry name" value="HTHGNTR"/>
</dbReference>
<evidence type="ECO:0000256" key="1">
    <source>
        <dbReference type="ARBA" id="ARBA00023015"/>
    </source>
</evidence>
<dbReference type="SMART" id="SM00345">
    <property type="entry name" value="HTH_GNTR"/>
    <property type="match status" value="1"/>
</dbReference>
<keyword evidence="3" id="KW-0804">Transcription</keyword>
<evidence type="ECO:0000313" key="5">
    <source>
        <dbReference type="EMBL" id="QIN80036.1"/>
    </source>
</evidence>
<proteinExistence type="predicted"/>
<dbReference type="Gene3D" id="1.10.10.10">
    <property type="entry name" value="Winged helix-like DNA-binding domain superfamily/Winged helix DNA-binding domain"/>
    <property type="match status" value="1"/>
</dbReference>
<dbReference type="Gene3D" id="3.40.1410.10">
    <property type="entry name" value="Chorismate lyase-like"/>
    <property type="match status" value="1"/>
</dbReference>
<evidence type="ECO:0000313" key="6">
    <source>
        <dbReference type="Proteomes" id="UP000502706"/>
    </source>
</evidence>
<dbReference type="PROSITE" id="PS50949">
    <property type="entry name" value="HTH_GNTR"/>
    <property type="match status" value="1"/>
</dbReference>
<evidence type="ECO:0000256" key="3">
    <source>
        <dbReference type="ARBA" id="ARBA00023163"/>
    </source>
</evidence>
<dbReference type="PANTHER" id="PTHR44846">
    <property type="entry name" value="MANNOSYL-D-GLYCERATE TRANSPORT/METABOLISM SYSTEM REPRESSOR MNGR-RELATED"/>
    <property type="match status" value="1"/>
</dbReference>
<dbReference type="Pfam" id="PF07702">
    <property type="entry name" value="UTRA"/>
    <property type="match status" value="1"/>
</dbReference>
<dbReference type="SUPFAM" id="SSF64288">
    <property type="entry name" value="Chorismate lyase-like"/>
    <property type="match status" value="1"/>
</dbReference>
<feature type="domain" description="HTH gntR-type" evidence="4">
    <location>
        <begin position="11"/>
        <end position="79"/>
    </location>
</feature>
<dbReference type="RefSeq" id="WP_166397711.1">
    <property type="nucleotide sequence ID" value="NZ_CP045121.1"/>
</dbReference>
<name>A0A6G8Q0P6_9ACTN</name>
<dbReference type="Pfam" id="PF00392">
    <property type="entry name" value="GntR"/>
    <property type="match status" value="1"/>
</dbReference>
<evidence type="ECO:0000259" key="4">
    <source>
        <dbReference type="PROSITE" id="PS50949"/>
    </source>
</evidence>
<dbReference type="InterPro" id="IPR011663">
    <property type="entry name" value="UTRA"/>
</dbReference>
<sequence length="249" mass="27725">MNRALQRGREQPVYRQLAGALRAEIEEGRFDDGKPMPTEAQLVAEHGVSRHTVSQAFRELVADGLVYRVPGRGTFVTRLSKRGKYLRSIGTLEEMMSWTGTEMKVLDPVAIVGDPEAASRLGLSTPEVAKLTVLRFYKGSPLFVSHIRLPPEVGRRMREEGLPPEGPGTVIGAAERFIPLPIAGVSVDITAVLAPESTASLMDCEPGEPILCVERLFYDSEERPVEFAVSHYNPRQNSYRMEMRHRTTH</sequence>
<dbReference type="InterPro" id="IPR000524">
    <property type="entry name" value="Tscrpt_reg_HTH_GntR"/>
</dbReference>
<dbReference type="InterPro" id="IPR028978">
    <property type="entry name" value="Chorismate_lyase_/UTRA_dom_sf"/>
</dbReference>
<dbReference type="EMBL" id="CP045121">
    <property type="protein sequence ID" value="QIN80036.1"/>
    <property type="molecule type" value="Genomic_DNA"/>
</dbReference>
<dbReference type="SUPFAM" id="SSF46785">
    <property type="entry name" value="Winged helix' DNA-binding domain"/>
    <property type="match status" value="1"/>
</dbReference>
<dbReference type="PANTHER" id="PTHR44846:SF1">
    <property type="entry name" value="MANNOSYL-D-GLYCERATE TRANSPORT_METABOLISM SYSTEM REPRESSOR MNGR-RELATED"/>
    <property type="match status" value="1"/>
</dbReference>
<dbReference type="InterPro" id="IPR036390">
    <property type="entry name" value="WH_DNA-bd_sf"/>
</dbReference>
<gene>
    <name evidence="5" type="ORF">GBA65_17580</name>
</gene>
<dbReference type="AlphaFoldDB" id="A0A6G8Q0P6"/>
<dbReference type="Proteomes" id="UP000502706">
    <property type="component" value="Chromosome"/>
</dbReference>
<keyword evidence="2" id="KW-0238">DNA-binding</keyword>
<evidence type="ECO:0000256" key="2">
    <source>
        <dbReference type="ARBA" id="ARBA00023125"/>
    </source>
</evidence>
<dbReference type="InterPro" id="IPR050679">
    <property type="entry name" value="Bact_HTH_transcr_reg"/>
</dbReference>